<proteinExistence type="predicted"/>
<sequence length="77" mass="9038">SMSYFLPLITSHWKPAYHGDKLKGIWKQLKSLRGEFRKLNVAEFQRVTDRVLQARRQLQNVQELMAIHCTNALIANE</sequence>
<feature type="non-terminal residue" evidence="1">
    <location>
        <position position="1"/>
    </location>
</feature>
<protein>
    <submittedName>
        <fullName evidence="1">Uncharacterized protein</fullName>
    </submittedName>
</protein>
<dbReference type="EMBL" id="JACEIK010007080">
    <property type="protein sequence ID" value="MCE3049711.1"/>
    <property type="molecule type" value="Genomic_DNA"/>
</dbReference>
<keyword evidence="2" id="KW-1185">Reference proteome</keyword>
<dbReference type="Proteomes" id="UP000823775">
    <property type="component" value="Unassembled WGS sequence"/>
</dbReference>
<reference evidence="1 2" key="1">
    <citation type="journal article" date="2021" name="BMC Genomics">
        <title>Datura genome reveals duplications of psychoactive alkaloid biosynthetic genes and high mutation rate following tissue culture.</title>
        <authorList>
            <person name="Rajewski A."/>
            <person name="Carter-House D."/>
            <person name="Stajich J."/>
            <person name="Litt A."/>
        </authorList>
    </citation>
    <scope>NUCLEOTIDE SEQUENCE [LARGE SCALE GENOMIC DNA]</scope>
    <source>
        <strain evidence="1">AR-01</strain>
    </source>
</reference>
<gene>
    <name evidence="1" type="ORF">HAX54_045582</name>
</gene>
<evidence type="ECO:0000313" key="2">
    <source>
        <dbReference type="Proteomes" id="UP000823775"/>
    </source>
</evidence>
<evidence type="ECO:0000313" key="1">
    <source>
        <dbReference type="EMBL" id="MCE3049711.1"/>
    </source>
</evidence>
<organism evidence="1 2">
    <name type="scientific">Datura stramonium</name>
    <name type="common">Jimsonweed</name>
    <name type="synonym">Common thornapple</name>
    <dbReference type="NCBI Taxonomy" id="4076"/>
    <lineage>
        <taxon>Eukaryota</taxon>
        <taxon>Viridiplantae</taxon>
        <taxon>Streptophyta</taxon>
        <taxon>Embryophyta</taxon>
        <taxon>Tracheophyta</taxon>
        <taxon>Spermatophyta</taxon>
        <taxon>Magnoliopsida</taxon>
        <taxon>eudicotyledons</taxon>
        <taxon>Gunneridae</taxon>
        <taxon>Pentapetalae</taxon>
        <taxon>asterids</taxon>
        <taxon>lamiids</taxon>
        <taxon>Solanales</taxon>
        <taxon>Solanaceae</taxon>
        <taxon>Solanoideae</taxon>
        <taxon>Datureae</taxon>
        <taxon>Datura</taxon>
    </lineage>
</organism>
<feature type="non-terminal residue" evidence="1">
    <location>
        <position position="77"/>
    </location>
</feature>
<comment type="caution">
    <text evidence="1">The sequence shown here is derived from an EMBL/GenBank/DDBJ whole genome shotgun (WGS) entry which is preliminary data.</text>
</comment>
<accession>A0ABS8WHZ8</accession>
<name>A0ABS8WHZ8_DATST</name>